<reference evidence="2" key="1">
    <citation type="journal article" date="2020" name="Virus Evol.">
        <title>Analysis of the virome associated to grapevine downy mildew lesions reveals new mycovirus lineages.</title>
        <authorList>
            <person name="Chiapello M."/>
            <person name="Rodriguez-Romero J."/>
            <person name="Ayllon M.A."/>
            <person name="Turina M."/>
        </authorList>
    </citation>
    <scope>NUCLEOTIDE SEQUENCE</scope>
    <source>
        <strain evidence="2">DMS4_DN34671</strain>
    </source>
</reference>
<evidence type="ECO:0000313" key="2">
    <source>
        <dbReference type="EMBL" id="QNQ74067.1"/>
    </source>
</evidence>
<feature type="compositionally biased region" description="Basic residues" evidence="1">
    <location>
        <begin position="17"/>
        <end position="27"/>
    </location>
</feature>
<evidence type="ECO:0000256" key="1">
    <source>
        <dbReference type="SAM" id="MobiDB-lite"/>
    </source>
</evidence>
<feature type="compositionally biased region" description="Polar residues" evidence="1">
    <location>
        <begin position="1"/>
        <end position="15"/>
    </location>
</feature>
<name>A0A7H0RR13_9VIRU</name>
<accession>A0A7H0RR13</accession>
<protein>
    <submittedName>
        <fullName evidence="2">RdRp</fullName>
    </submittedName>
</protein>
<dbReference type="EMBL" id="MT338028">
    <property type="protein sequence ID" value="QNQ74067.1"/>
    <property type="molecule type" value="Genomic_RNA"/>
</dbReference>
<proteinExistence type="predicted"/>
<feature type="region of interest" description="Disordered" evidence="1">
    <location>
        <begin position="1"/>
        <end position="43"/>
    </location>
</feature>
<organism evidence="2">
    <name type="scientific">Downy mildew lesion associated orfanplasmovirus 5</name>
    <dbReference type="NCBI Taxonomy" id="2770128"/>
    <lineage>
        <taxon>Viruses</taxon>
        <taxon>Riboviria</taxon>
    </lineage>
</organism>
<sequence>MAGSTGLDSQQNPSSLPRKRQRFRRGKNSPAKGAKDSSSQFEDEPQSFELKFGSWDMPHCDIFYRTHVGLNQGDRLRPLFTYPVEILANCRNFQMVDNSVQGSGWALIPISPPTRLPELSVQEFYALWAEDTLRGVAAFATKHGQKHKKVRRYRRNLSVLQFMRATWDAVLTPYQLVRVRHLTKYGVPMQDFNSKALQGINRFRVQLVHFPLEAAKRAKRQFQANRRWYFGGPAPTGRLLRFSEKVDALQSSFSARALPPAPPSSEGIEGLVERLTSTPAPEPSGWRPFIREYVDRWAPKGPPELFTMPSGHAALGLSRGVGGHVTGVQHLCLVGYALCKTSELSQEQKGYLPDDPYGHVEDGSYLELLSDQLHPDSQLKPGKQDFDALFRQPWEQLESSLPGVAERLQFYVKLGTFYTLDKIEYLPILPISAEEKGLKTRFPTCGLTAANLVQQILRRVIDHVMVNDPRFSQALGGHRDVDLSGERGPWYSQDATAATDLHAQWLTQTIYEELGRKYSCLTPYTKYFNKLFGPKKLLIGIDQSDVAPVGMLANYPRAPLLDDSKLWSSREARWYPDGHGTIILNQYDGWLEDLNSLKGVITTTGQMMGDPTSFPPLMLHTLYAATEVLKVHPYSKLEKKGRSYKYLSRKDVVVKGIGDDAQKPRWTAARRRLYDDIFVSMGGRLSYEKCFHHPSRSILAEEVYEHGRLVPAFITSTLVAPPGGSKGQVTWNTQSAAIAGDPSRGKFRFSKSFWRSSPYYYTWRLADRLGLPISVEPGYGGVNVPLVPHRSTTDNVSWLRYLSQQSVEELIAGIGLAIGIPSNQSFLDRSARQWLREVVDTSLDSKKYGLTILSEDVMSPEAVARVSLKEAYRSTLGRVRATEFYFRKPFEAPDHTPSVRVAVRKFQQKVRKAKKTPIRGFKPTVRDLDRKSTLYFSTSAGFLPDPWKPKPRSAYGMEKSGEVRMRYKAPHLLGLG</sequence>